<evidence type="ECO:0000313" key="1">
    <source>
        <dbReference type="EMBL" id="SHK34549.1"/>
    </source>
</evidence>
<dbReference type="AlphaFoldDB" id="A0A1M6RQ19"/>
<dbReference type="EMBL" id="FRAM01000002">
    <property type="protein sequence ID" value="SHK34549.1"/>
    <property type="molecule type" value="Genomic_DNA"/>
</dbReference>
<protein>
    <submittedName>
        <fullName evidence="1">Uncharacterized protein</fullName>
    </submittedName>
</protein>
<gene>
    <name evidence="1" type="ORF">SAMN05444371_2020</name>
</gene>
<keyword evidence="2" id="KW-1185">Reference proteome</keyword>
<sequence>MNSEIISEIEHSQSDNFQLGEYIYMGMGLTRGHRICMSVAYKIDYCIKKAKQFEEVNGHVTFTHINKVKVGELERYKKIPLN</sequence>
<proteinExistence type="predicted"/>
<evidence type="ECO:0000313" key="2">
    <source>
        <dbReference type="Proteomes" id="UP000184498"/>
    </source>
</evidence>
<accession>A0A1M6RQ19</accession>
<reference evidence="2" key="1">
    <citation type="submission" date="2016-11" db="EMBL/GenBank/DDBJ databases">
        <authorList>
            <person name="Varghese N."/>
            <person name="Submissions S."/>
        </authorList>
    </citation>
    <scope>NUCLEOTIDE SEQUENCE [LARGE SCALE GENOMIC DNA]</scope>
    <source>
        <strain evidence="2">DSM 18016</strain>
    </source>
</reference>
<dbReference type="Proteomes" id="UP000184498">
    <property type="component" value="Unassembled WGS sequence"/>
</dbReference>
<dbReference type="STRING" id="216903.SAMN05444371_2020"/>
<organism evidence="1 2">
    <name type="scientific">Epilithonimonas mollis</name>
    <dbReference type="NCBI Taxonomy" id="216903"/>
    <lineage>
        <taxon>Bacteria</taxon>
        <taxon>Pseudomonadati</taxon>
        <taxon>Bacteroidota</taxon>
        <taxon>Flavobacteriia</taxon>
        <taxon>Flavobacteriales</taxon>
        <taxon>Weeksellaceae</taxon>
        <taxon>Chryseobacterium group</taxon>
        <taxon>Epilithonimonas</taxon>
    </lineage>
</organism>
<dbReference type="RefSeq" id="WP_175546190.1">
    <property type="nucleotide sequence ID" value="NZ_FRAM01000002.1"/>
</dbReference>
<name>A0A1M6RQ19_9FLAO</name>